<keyword evidence="2" id="KW-0418">Kinase</keyword>
<feature type="transmembrane region" description="Helical" evidence="1">
    <location>
        <begin position="125"/>
        <end position="143"/>
    </location>
</feature>
<keyword evidence="2" id="KW-0808">Transferase</keyword>
<feature type="transmembrane region" description="Helical" evidence="1">
    <location>
        <begin position="100"/>
        <end position="119"/>
    </location>
</feature>
<proteinExistence type="predicted"/>
<dbReference type="GO" id="GO:0016301">
    <property type="term" value="F:kinase activity"/>
    <property type="evidence" value="ECO:0007669"/>
    <property type="project" value="UniProtKB-KW"/>
</dbReference>
<dbReference type="InterPro" id="IPR021739">
    <property type="entry name" value="SaV-like"/>
</dbReference>
<protein>
    <submittedName>
        <fullName evidence="2">Nucelotide kinase</fullName>
    </submittedName>
</protein>
<evidence type="ECO:0000256" key="1">
    <source>
        <dbReference type="SAM" id="Phobius"/>
    </source>
</evidence>
<keyword evidence="1" id="KW-1133">Transmembrane helix</keyword>
<reference evidence="2" key="1">
    <citation type="journal article" date="2021" name="Proc. Natl. Acad. Sci. U.S.A.">
        <title>A Catalog of Tens of Thousands of Viruses from Human Metagenomes Reveals Hidden Associations with Chronic Diseases.</title>
        <authorList>
            <person name="Tisza M.J."/>
            <person name="Buck C.B."/>
        </authorList>
    </citation>
    <scope>NUCLEOTIDE SEQUENCE</scope>
    <source>
        <strain evidence="2">CtpeS3</strain>
    </source>
</reference>
<keyword evidence="1" id="KW-0812">Transmembrane</keyword>
<accession>A0A8S5R9G2</accession>
<evidence type="ECO:0000313" key="2">
    <source>
        <dbReference type="EMBL" id="DAE27693.1"/>
    </source>
</evidence>
<organism evidence="2">
    <name type="scientific">virus sp. ctpeS3</name>
    <dbReference type="NCBI Taxonomy" id="2826815"/>
    <lineage>
        <taxon>Viruses</taxon>
    </lineage>
</organism>
<name>A0A8S5R9G2_9VIRU</name>
<dbReference type="Pfam" id="PF11753">
    <property type="entry name" value="DUF3310"/>
    <property type="match status" value="1"/>
</dbReference>
<keyword evidence="1" id="KW-0472">Membrane</keyword>
<sequence length="149" mass="17480">MKLTGFESSKINSEMVNHPSHYNLPDRKECIDEMIDIYGLKDVAKWCEITAYKYKYRAGHKDSLTQDVQKAIWYTIKARELKSRRRWKVFGKFVDKELPVLIKNVFLWLMMLCTIRAVLLSDEHGLFISVVFLILATITESLIEGFKDN</sequence>
<dbReference type="EMBL" id="BK015845">
    <property type="protein sequence ID" value="DAE27693.1"/>
    <property type="molecule type" value="Genomic_DNA"/>
</dbReference>